<dbReference type="PANTHER" id="PTHR11697:SF230">
    <property type="entry name" value="ZINC FINGER, MYM DOMAIN CONTAINING 1"/>
    <property type="match status" value="1"/>
</dbReference>
<dbReference type="AlphaFoldDB" id="A0A2P5YD81"/>
<dbReference type="OrthoDB" id="6778351at2759"/>
<dbReference type="EMBL" id="KZ663341">
    <property type="protein sequence ID" value="PPS13526.1"/>
    <property type="molecule type" value="Genomic_DNA"/>
</dbReference>
<proteinExistence type="predicted"/>
<evidence type="ECO:0000313" key="1">
    <source>
        <dbReference type="EMBL" id="PPS13526.1"/>
    </source>
</evidence>
<reference evidence="1 2" key="1">
    <citation type="submission" date="2015-01" db="EMBL/GenBank/DDBJ databases">
        <title>Genome of allotetraploid Gossypium barbadense reveals genomic plasticity and fiber elongation in cotton evolution.</title>
        <authorList>
            <person name="Chen X."/>
            <person name="Liu X."/>
            <person name="Zhao B."/>
            <person name="Zheng H."/>
            <person name="Hu Y."/>
            <person name="Lu G."/>
            <person name="Yang C."/>
            <person name="Chen J."/>
            <person name="Shan C."/>
            <person name="Zhang L."/>
            <person name="Zhou Y."/>
            <person name="Wang L."/>
            <person name="Guo W."/>
            <person name="Bai Y."/>
            <person name="Ruan J."/>
            <person name="Shangguan X."/>
            <person name="Mao Y."/>
            <person name="Jiang J."/>
            <person name="Zhu Y."/>
            <person name="Lei J."/>
            <person name="Kang H."/>
            <person name="Chen S."/>
            <person name="He X."/>
            <person name="Wang R."/>
            <person name="Wang Y."/>
            <person name="Chen J."/>
            <person name="Wang L."/>
            <person name="Yu S."/>
            <person name="Wang B."/>
            <person name="Wei J."/>
            <person name="Song S."/>
            <person name="Lu X."/>
            <person name="Gao Z."/>
            <person name="Gu W."/>
            <person name="Deng X."/>
            <person name="Ma D."/>
            <person name="Wang S."/>
            <person name="Liang W."/>
            <person name="Fang L."/>
            <person name="Cai C."/>
            <person name="Zhu X."/>
            <person name="Zhou B."/>
            <person name="Zhang Y."/>
            <person name="Chen Z."/>
            <person name="Xu S."/>
            <person name="Zhu R."/>
            <person name="Wang S."/>
            <person name="Zhang T."/>
            <person name="Zhao G."/>
        </authorList>
    </citation>
    <scope>NUCLEOTIDE SEQUENCE [LARGE SCALE GENOMIC DNA]</scope>
    <source>
        <strain evidence="2">cv. Xinhai21</strain>
        <tissue evidence="1">Leaf</tissue>
    </source>
</reference>
<sequence length="96" mass="11141">METVCMLKETKDLACLRVDILNVMQLVSSTKTLLQKFRENGWDRLFEKVKLFCKDHEIEVPSLSAPYKDGQEINSYFNDEVVELLILSSVLDPHHN</sequence>
<dbReference type="PANTHER" id="PTHR11697">
    <property type="entry name" value="GENERAL TRANSCRIPTION FACTOR 2-RELATED ZINC FINGER PROTEIN"/>
    <property type="match status" value="1"/>
</dbReference>
<gene>
    <name evidence="1" type="ORF">GOBAR_AA07057</name>
</gene>
<dbReference type="Proteomes" id="UP000239757">
    <property type="component" value="Unassembled WGS sequence"/>
</dbReference>
<name>A0A2P5YD81_GOSBA</name>
<organism evidence="1 2">
    <name type="scientific">Gossypium barbadense</name>
    <name type="common">Sea Island cotton</name>
    <name type="synonym">Hibiscus barbadensis</name>
    <dbReference type="NCBI Taxonomy" id="3634"/>
    <lineage>
        <taxon>Eukaryota</taxon>
        <taxon>Viridiplantae</taxon>
        <taxon>Streptophyta</taxon>
        <taxon>Embryophyta</taxon>
        <taxon>Tracheophyta</taxon>
        <taxon>Spermatophyta</taxon>
        <taxon>Magnoliopsida</taxon>
        <taxon>eudicotyledons</taxon>
        <taxon>Gunneridae</taxon>
        <taxon>Pentapetalae</taxon>
        <taxon>rosids</taxon>
        <taxon>malvids</taxon>
        <taxon>Malvales</taxon>
        <taxon>Malvaceae</taxon>
        <taxon>Malvoideae</taxon>
        <taxon>Gossypium</taxon>
    </lineage>
</organism>
<protein>
    <submittedName>
        <fullName evidence="1">Uncharacterized protein</fullName>
    </submittedName>
</protein>
<dbReference type="InterPro" id="IPR055298">
    <property type="entry name" value="AtLOH3-like"/>
</dbReference>
<accession>A0A2P5YD81</accession>
<evidence type="ECO:0000313" key="2">
    <source>
        <dbReference type="Proteomes" id="UP000239757"/>
    </source>
</evidence>